<sequence>MPWTKSSLPPKVTKAPLQVSLLVAHPEMFPRRLVSHRLKSWLPLKVLPPPLLHLLSQLSRRLQSPLCPTSSRLRLRRFP</sequence>
<organism evidence="1 2">
    <name type="scientific">Steinernema carpocapsae</name>
    <name type="common">Entomopathogenic nematode</name>
    <dbReference type="NCBI Taxonomy" id="34508"/>
    <lineage>
        <taxon>Eukaryota</taxon>
        <taxon>Metazoa</taxon>
        <taxon>Ecdysozoa</taxon>
        <taxon>Nematoda</taxon>
        <taxon>Chromadorea</taxon>
        <taxon>Rhabditida</taxon>
        <taxon>Tylenchina</taxon>
        <taxon>Panagrolaimomorpha</taxon>
        <taxon>Strongyloidoidea</taxon>
        <taxon>Steinernematidae</taxon>
        <taxon>Steinernema</taxon>
    </lineage>
</organism>
<keyword evidence="2" id="KW-1185">Reference proteome</keyword>
<name>A0A4U5MMW2_STECR</name>
<evidence type="ECO:0000313" key="2">
    <source>
        <dbReference type="Proteomes" id="UP000298663"/>
    </source>
</evidence>
<proteinExistence type="predicted"/>
<protein>
    <submittedName>
        <fullName evidence="1">Uncharacterized protein</fullName>
    </submittedName>
</protein>
<reference evidence="1 2" key="2">
    <citation type="journal article" date="2019" name="G3 (Bethesda)">
        <title>Hybrid Assembly of the Genome of the Entomopathogenic Nematode Steinernema carpocapsae Identifies the X-Chromosome.</title>
        <authorList>
            <person name="Serra L."/>
            <person name="Macchietto M."/>
            <person name="Macias-Munoz A."/>
            <person name="McGill C.J."/>
            <person name="Rodriguez I.M."/>
            <person name="Rodriguez B."/>
            <person name="Murad R."/>
            <person name="Mortazavi A."/>
        </authorList>
    </citation>
    <scope>NUCLEOTIDE SEQUENCE [LARGE SCALE GENOMIC DNA]</scope>
    <source>
        <strain evidence="1 2">ALL</strain>
    </source>
</reference>
<dbReference type="EMBL" id="AZBU02000007">
    <property type="protein sequence ID" value="TKR70860.1"/>
    <property type="molecule type" value="Genomic_DNA"/>
</dbReference>
<comment type="caution">
    <text evidence="1">The sequence shown here is derived from an EMBL/GenBank/DDBJ whole genome shotgun (WGS) entry which is preliminary data.</text>
</comment>
<dbReference type="AlphaFoldDB" id="A0A4U5MMW2"/>
<gene>
    <name evidence="1" type="ORF">L596_022831</name>
</gene>
<evidence type="ECO:0000313" key="1">
    <source>
        <dbReference type="EMBL" id="TKR70860.1"/>
    </source>
</evidence>
<reference evidence="1 2" key="1">
    <citation type="journal article" date="2015" name="Genome Biol.">
        <title>Comparative genomics of Steinernema reveals deeply conserved gene regulatory networks.</title>
        <authorList>
            <person name="Dillman A.R."/>
            <person name="Macchietto M."/>
            <person name="Porter C.F."/>
            <person name="Rogers A."/>
            <person name="Williams B."/>
            <person name="Antoshechkin I."/>
            <person name="Lee M.M."/>
            <person name="Goodwin Z."/>
            <person name="Lu X."/>
            <person name="Lewis E.E."/>
            <person name="Goodrich-Blair H."/>
            <person name="Stock S.P."/>
            <person name="Adams B.J."/>
            <person name="Sternberg P.W."/>
            <person name="Mortazavi A."/>
        </authorList>
    </citation>
    <scope>NUCLEOTIDE SEQUENCE [LARGE SCALE GENOMIC DNA]</scope>
    <source>
        <strain evidence="1 2">ALL</strain>
    </source>
</reference>
<dbReference type="Proteomes" id="UP000298663">
    <property type="component" value="Unassembled WGS sequence"/>
</dbReference>
<accession>A0A4U5MMW2</accession>